<name>A0A2H0UYJ6_9BACT</name>
<dbReference type="InterPro" id="IPR004300">
    <property type="entry name" value="Glyco_hydro_57_N"/>
</dbReference>
<dbReference type="Pfam" id="PF03065">
    <property type="entry name" value="Glyco_hydro_57"/>
    <property type="match status" value="1"/>
</dbReference>
<dbReference type="SUPFAM" id="SSF88713">
    <property type="entry name" value="Glycoside hydrolase/deacetylase"/>
    <property type="match status" value="1"/>
</dbReference>
<dbReference type="AlphaFoldDB" id="A0A2H0UYJ6"/>
<dbReference type="InterPro" id="IPR011330">
    <property type="entry name" value="Glyco_hydro/deAcase_b/a-brl"/>
</dbReference>
<protein>
    <recommendedName>
        <fullName evidence="3">Glycoside hydrolase family 57 N-terminal domain-containing protein</fullName>
    </recommendedName>
</protein>
<evidence type="ECO:0000313" key="4">
    <source>
        <dbReference type="EMBL" id="PIR91190.1"/>
    </source>
</evidence>
<dbReference type="Proteomes" id="UP000230882">
    <property type="component" value="Unassembled WGS sequence"/>
</dbReference>
<evidence type="ECO:0000313" key="5">
    <source>
        <dbReference type="Proteomes" id="UP000230882"/>
    </source>
</evidence>
<evidence type="ECO:0000256" key="1">
    <source>
        <dbReference type="ARBA" id="ARBA00006821"/>
    </source>
</evidence>
<comment type="caution">
    <text evidence="4">The sequence shown here is derived from an EMBL/GenBank/DDBJ whole genome shotgun (WGS) entry which is preliminary data.</text>
</comment>
<dbReference type="PANTHER" id="PTHR36306">
    <property type="entry name" value="ALPHA-AMYLASE-RELATED-RELATED"/>
    <property type="match status" value="1"/>
</dbReference>
<dbReference type="GO" id="GO:0003824">
    <property type="term" value="F:catalytic activity"/>
    <property type="evidence" value="ECO:0007669"/>
    <property type="project" value="InterPro"/>
</dbReference>
<dbReference type="SUPFAM" id="SSF46600">
    <property type="entry name" value="C-terminal UvrC-binding domain of UvrB"/>
    <property type="match status" value="1"/>
</dbReference>
<keyword evidence="2" id="KW-0119">Carbohydrate metabolism</keyword>
<reference evidence="5" key="1">
    <citation type="submission" date="2017-09" db="EMBL/GenBank/DDBJ databases">
        <title>Depth-based differentiation of microbial function through sediment-hosted aquifers and enrichment of novel symbionts in the deep terrestrial subsurface.</title>
        <authorList>
            <person name="Probst A.J."/>
            <person name="Ladd B."/>
            <person name="Jarett J.K."/>
            <person name="Geller-Mcgrath D.E."/>
            <person name="Sieber C.M.K."/>
            <person name="Emerson J.B."/>
            <person name="Anantharaman K."/>
            <person name="Thomas B.C."/>
            <person name="Malmstrom R."/>
            <person name="Stieglmeier M."/>
            <person name="Klingl A."/>
            <person name="Woyke T."/>
            <person name="Ryan C.M."/>
            <person name="Banfield J.F."/>
        </authorList>
    </citation>
    <scope>NUCLEOTIDE SEQUENCE [LARGE SCALE GENOMIC DNA]</scope>
</reference>
<evidence type="ECO:0000256" key="2">
    <source>
        <dbReference type="ARBA" id="ARBA00023277"/>
    </source>
</evidence>
<dbReference type="InterPro" id="IPR036876">
    <property type="entry name" value="UVR_dom_sf"/>
</dbReference>
<sequence length="495" mass="58795">MYWVNFLHIYQPLSQSNEILKRVVNESYRPLFKGCLTIPGIKINLNINAGLTENLWKKGYEDVIKMIKTLAKDGKLEFTESSRYHAFLPLLPKEEIVRQIKGNYRINKRYFGKLYKPKCFFPPEMAYSKKISKLVSQLGYSFIIIDEVCFNAGENSPLTDRLYFEEENKNLKIIFRERRLSNCLMSAIIRTKKEFQEVLKEDLKQEKYICTGIDGETFGHHRPGLEKTLLKILSLKKPKQIFISELPKYFPKEEKISPVSATWASSREDIEKRVQFYSWKDPKNKVHKLQWGFTRYILKLAKKRKISLKLKEKIDQALASDYFFWASGEPWWSLEMIEKGAWALFEVSKLLSKNKAEFEKGKNYYLRILATAFQWQRAGKIEEKTRKYKEAVRIPFKERSFEISKEGKKIYEDVISLIKKKMVLSARKKNYERAILWRDAIWKLETKNDIYDLLHIVDLLRIEIPEKFKKLDPKLNELMAEYRKIKSGQPELRKI</sequence>
<gene>
    <name evidence="4" type="ORF">COU02_00930</name>
</gene>
<accession>A0A2H0UYJ6</accession>
<feature type="domain" description="Glycoside hydrolase family 57 N-terminal" evidence="3">
    <location>
        <begin position="10"/>
        <end position="255"/>
    </location>
</feature>
<dbReference type="Gene3D" id="3.20.110.20">
    <property type="match status" value="1"/>
</dbReference>
<comment type="similarity">
    <text evidence="1">Belongs to the glycosyl hydrolase 57 family.</text>
</comment>
<dbReference type="EMBL" id="PFAU01000023">
    <property type="protein sequence ID" value="PIR91190.1"/>
    <property type="molecule type" value="Genomic_DNA"/>
</dbReference>
<evidence type="ECO:0000259" key="3">
    <source>
        <dbReference type="Pfam" id="PF03065"/>
    </source>
</evidence>
<dbReference type="GO" id="GO:0005975">
    <property type="term" value="P:carbohydrate metabolic process"/>
    <property type="evidence" value="ECO:0007669"/>
    <property type="project" value="InterPro"/>
</dbReference>
<proteinExistence type="inferred from homology"/>
<organism evidence="4 5">
    <name type="scientific">bacterium (Candidatus Gribaldobacteria) CG10_big_fil_rev_8_21_14_0_10_37_46</name>
    <dbReference type="NCBI Taxonomy" id="2014276"/>
    <lineage>
        <taxon>Bacteria</taxon>
        <taxon>Candidatus Gribaldobacteria</taxon>
    </lineage>
</organism>
<dbReference type="InterPro" id="IPR052046">
    <property type="entry name" value="GH57_Enzymes"/>
</dbReference>